<dbReference type="InterPro" id="IPR051984">
    <property type="entry name" value="Alsin"/>
</dbReference>
<dbReference type="Pfam" id="PF25384">
    <property type="entry name" value="Alsin_RLD"/>
    <property type="match status" value="1"/>
</dbReference>
<evidence type="ECO:0000256" key="1">
    <source>
        <dbReference type="ARBA" id="ARBA00022658"/>
    </source>
</evidence>
<dbReference type="Gene3D" id="2.130.10.30">
    <property type="entry name" value="Regulator of chromosome condensation 1/beta-lactamase-inhibitor protein II"/>
    <property type="match status" value="1"/>
</dbReference>
<feature type="repeat" description="RCC1" evidence="3">
    <location>
        <begin position="276"/>
        <end position="327"/>
    </location>
</feature>
<dbReference type="GO" id="GO:0005737">
    <property type="term" value="C:cytoplasm"/>
    <property type="evidence" value="ECO:0007669"/>
    <property type="project" value="TreeGrafter"/>
</dbReference>
<dbReference type="InterPro" id="IPR057248">
    <property type="entry name" value="Alsin-like_PH"/>
</dbReference>
<dbReference type="Pfam" id="PF25383">
    <property type="entry name" value="PH_alsin"/>
    <property type="match status" value="1"/>
</dbReference>
<evidence type="ECO:0000256" key="2">
    <source>
        <dbReference type="ARBA" id="ARBA00022737"/>
    </source>
</evidence>
<feature type="repeat" description="RCC1" evidence="3">
    <location>
        <begin position="328"/>
        <end position="385"/>
    </location>
</feature>
<dbReference type="SUPFAM" id="SSF82185">
    <property type="entry name" value="Histone H3 K4-specific methyltransferase SET7/9 N-terminal domain"/>
    <property type="match status" value="2"/>
</dbReference>
<dbReference type="Gene3D" id="1.20.1050.80">
    <property type="entry name" value="VPS9 domain"/>
    <property type="match status" value="1"/>
</dbReference>
<dbReference type="SMART" id="SM00698">
    <property type="entry name" value="MORN"/>
    <property type="match status" value="6"/>
</dbReference>
<dbReference type="Pfam" id="PF02204">
    <property type="entry name" value="VPS9"/>
    <property type="match status" value="1"/>
</dbReference>
<protein>
    <recommendedName>
        <fullName evidence="4">VPS9 domain-containing protein</fullName>
    </recommendedName>
</protein>
<keyword evidence="6" id="KW-1185">Reference proteome</keyword>
<dbReference type="EMBL" id="LR899010">
    <property type="protein sequence ID" value="CAD7080330.1"/>
    <property type="molecule type" value="Genomic_DNA"/>
</dbReference>
<evidence type="ECO:0000313" key="6">
    <source>
        <dbReference type="Proteomes" id="UP000594454"/>
    </source>
</evidence>
<dbReference type="InterPro" id="IPR003123">
    <property type="entry name" value="VPS9"/>
</dbReference>
<dbReference type="FunCoup" id="A0A7R8UGA6">
    <property type="interactions" value="315"/>
</dbReference>
<reference evidence="5 6" key="1">
    <citation type="submission" date="2020-11" db="EMBL/GenBank/DDBJ databases">
        <authorList>
            <person name="Wallbank WR R."/>
            <person name="Pardo Diaz C."/>
            <person name="Kozak K."/>
            <person name="Martin S."/>
            <person name="Jiggins C."/>
            <person name="Moest M."/>
            <person name="Warren A I."/>
            <person name="Generalovic N T."/>
            <person name="Byers J.R.P. K."/>
            <person name="Montejo-Kovacevich G."/>
            <person name="Yen C E."/>
        </authorList>
    </citation>
    <scope>NUCLEOTIDE SEQUENCE [LARGE SCALE GENOMIC DNA]</scope>
</reference>
<evidence type="ECO:0000313" key="5">
    <source>
        <dbReference type="EMBL" id="CAD7080330.1"/>
    </source>
</evidence>
<evidence type="ECO:0000256" key="3">
    <source>
        <dbReference type="PROSITE-ProRule" id="PRU00235"/>
    </source>
</evidence>
<dbReference type="SUPFAM" id="SSF50729">
    <property type="entry name" value="PH domain-like"/>
    <property type="match status" value="1"/>
</dbReference>
<keyword evidence="1" id="KW-0344">Guanine-nucleotide releasing factor</keyword>
<dbReference type="Pfam" id="PF02493">
    <property type="entry name" value="MORN"/>
    <property type="match status" value="6"/>
</dbReference>
<dbReference type="OMA" id="CIAVYMS"/>
<keyword evidence="2" id="KW-0677">Repeat</keyword>
<gene>
    <name evidence="5" type="ORF">HERILL_LOCUS3489</name>
</gene>
<dbReference type="InterPro" id="IPR003409">
    <property type="entry name" value="MORN"/>
</dbReference>
<proteinExistence type="predicted"/>
<dbReference type="Pfam" id="PF25389">
    <property type="entry name" value="DH_ALS2"/>
    <property type="match status" value="1"/>
</dbReference>
<evidence type="ECO:0000259" key="4">
    <source>
        <dbReference type="PROSITE" id="PS51205"/>
    </source>
</evidence>
<dbReference type="Proteomes" id="UP000594454">
    <property type="component" value="Chromosome 2"/>
</dbReference>
<organism evidence="5 6">
    <name type="scientific">Hermetia illucens</name>
    <name type="common">Black soldier fly</name>
    <dbReference type="NCBI Taxonomy" id="343691"/>
    <lineage>
        <taxon>Eukaryota</taxon>
        <taxon>Metazoa</taxon>
        <taxon>Ecdysozoa</taxon>
        <taxon>Arthropoda</taxon>
        <taxon>Hexapoda</taxon>
        <taxon>Insecta</taxon>
        <taxon>Pterygota</taxon>
        <taxon>Neoptera</taxon>
        <taxon>Endopterygota</taxon>
        <taxon>Diptera</taxon>
        <taxon>Brachycera</taxon>
        <taxon>Stratiomyomorpha</taxon>
        <taxon>Stratiomyidae</taxon>
        <taxon>Hermetiinae</taxon>
        <taxon>Hermetia</taxon>
    </lineage>
</organism>
<dbReference type="Gene3D" id="2.20.110.10">
    <property type="entry name" value="Histone H3 K4-specific methyltransferase SET7/9 N-terminal domain"/>
    <property type="match status" value="3"/>
</dbReference>
<dbReference type="PANTHER" id="PTHR46089">
    <property type="entry name" value="ALSIN HOMOLOG"/>
    <property type="match status" value="1"/>
</dbReference>
<dbReference type="PROSITE" id="PS51205">
    <property type="entry name" value="VPS9"/>
    <property type="match status" value="1"/>
</dbReference>
<dbReference type="InterPro" id="IPR000408">
    <property type="entry name" value="Reg_chr_condens"/>
</dbReference>
<dbReference type="SUPFAM" id="SSF50985">
    <property type="entry name" value="RCC1/BLIP-II"/>
    <property type="match status" value="1"/>
</dbReference>
<accession>A0A7R8UGA6</accession>
<dbReference type="InterPro" id="IPR009091">
    <property type="entry name" value="RCC1/BLIP-II"/>
</dbReference>
<dbReference type="GO" id="GO:0016197">
    <property type="term" value="P:endosomal transport"/>
    <property type="evidence" value="ECO:0007669"/>
    <property type="project" value="TreeGrafter"/>
</dbReference>
<dbReference type="SUPFAM" id="SSF109993">
    <property type="entry name" value="VPS9 domain"/>
    <property type="match status" value="1"/>
</dbReference>
<dbReference type="PANTHER" id="PTHR46089:SF2">
    <property type="entry name" value="ALSIN HOMOLOG"/>
    <property type="match status" value="1"/>
</dbReference>
<dbReference type="InterPro" id="IPR037191">
    <property type="entry name" value="VPS9_dom_sf"/>
</dbReference>
<dbReference type="Pfam" id="PF26202">
    <property type="entry name" value="HA_Alsin"/>
    <property type="match status" value="1"/>
</dbReference>
<dbReference type="GO" id="GO:0031267">
    <property type="term" value="F:small GTPase binding"/>
    <property type="evidence" value="ECO:0007669"/>
    <property type="project" value="TreeGrafter"/>
</dbReference>
<dbReference type="PROSITE" id="PS50012">
    <property type="entry name" value="RCC1_3"/>
    <property type="match status" value="2"/>
</dbReference>
<dbReference type="GO" id="GO:0005085">
    <property type="term" value="F:guanyl-nucleotide exchange factor activity"/>
    <property type="evidence" value="ECO:0007669"/>
    <property type="project" value="UniProtKB-KW"/>
</dbReference>
<name>A0A7R8UGA6_HERIL</name>
<dbReference type="OrthoDB" id="48314at2759"/>
<feature type="domain" description="VPS9" evidence="4">
    <location>
        <begin position="1281"/>
        <end position="1431"/>
    </location>
</feature>
<sequence>MEANRHSDETPGTSDEGIHPFSLYYGDRTVNVITACQIGPISRLCCSNDGIVFILNKSYDLYMGSYDGFNNCISLDILKEGVVDIDLLNNLLHIVKDNGSVYKINISTIPNNHWEEVTFPIDNGNEKIRIARVKSNTIGTIFITDNQEAYGYGCCGEILDSDKPIKLDCFKGKRIFDVSAGLDFFVFLAGDENQEDDDMNASTTSLCDLTSLKNNRRKSDEFVVVSSDSTETLEMDVHLSDAESDRSAVSRTNQHKDDLQKSIKLLIQKGRCLVNTSVHSFGARNGGILGTGDHIKRTGINFVLGLNGIGVCSISCGRDHSIARTIDGRLFQWGMNNHQQIQPNGKVADLSAPKELKFDENSKSNDISILEACCGELTTFLLNNEFCITEISNNPITREFVLRNVEGSFPLILTSNHFIVQNHKTFAREYEVFLTSMQTTVKNMLHNKFQIEFLKYIPNSRQGNDELMEEAYELYRRYLKVTYILVLCLQTVDSFYRKDTEYSQLLFVEYSKEVIQTYVEYSELYCDIKSIDGFQEIKKTINCVDIGLYPDSEDVFYQPFLQISNILKFLECLEKQYEQDKCITEALEEWRVHFNRTQIEIELAENSNEFWQRSLGNTQLMRYKQLHRRVILDSNRVPLRLSTNNKFTTSSFILFSDFFCQCGGGFYIYPLSTMWIQIENEVSMKVTTPEKRFTLVAKSHEHKKLWYDQFEKSINAILEKPVTDRMPKLRCAGYKYSDKHPKYGDVWCYGRWKLGEMHGVCHLEFPDGKVYFGEMRHGDIEGFGKMLLPSVGMYEGSFRGGKFHGYGIYEMRDNEIYEGNFRDGLFEGHGTLRGNTYTYVGQFAKNAKHGYGILDDAMSGDKYMGMFVDNKRSGPGICITMNGDYFEGIYRNDVLSGDGLAIFENGNYYEGELGMHGPSGHGKYYIPQTEVQTTNETNDSTIHMKGSILAGTLSGNWDEVKVTNGTASLNQIFLKYPDNIGDHIISNSRKWHTLFENWEEEVFGGLHLVDTNLIWNKIAVYMKTLEDKEKIREHDSTKVGNYFAKNITMQMNISEISLKNSLSLDKISLRSTNSLNSRRSSSMRLNKRRKSYSNEILFDRARSGSRRYRNASKNSSVYSAAAMNWKIFYDSSFPTEFNALGESKSGSSVENLPRLEFIPHFGIKTLSSQDLKSINEYLGMAFKDRRHPLYILNQRISNCFYLSYGCWKVKPTPVLSSQAMDEWELISMQMYRIIQKMFPALSLVQTDEEGKRISHISLLYPIVLSEGIYSTLFVLYANKYSQRDELYRQRLLSCEKKTNNDLIRFLSLELSIESTINNPIFNDAIATLKMVKEKYCPHAMLVVIKKAMQLVEEAYRNSTEGAIALGADNIMPLAIILVLRAEVPHLGAELALLEDLLGSDFESVMLGFSGYCYTTIKATYEHIISDKFYHK</sequence>
<dbReference type="InterPro" id="IPR059093">
    <property type="entry name" value="HA_Alsin"/>
</dbReference>
<dbReference type="InParanoid" id="A0A7R8UGA6"/>